<evidence type="ECO:0000256" key="5">
    <source>
        <dbReference type="ARBA" id="ARBA00022723"/>
    </source>
</evidence>
<gene>
    <name evidence="10" type="ORF">Sradi_6173500</name>
</gene>
<comment type="cofactor">
    <cofactor evidence="1">
        <name>a divalent metal cation</name>
        <dbReference type="ChEBI" id="CHEBI:60240"/>
    </cofactor>
</comment>
<organism evidence="10">
    <name type="scientific">Sesamum radiatum</name>
    <name type="common">Black benniseed</name>
    <dbReference type="NCBI Taxonomy" id="300843"/>
    <lineage>
        <taxon>Eukaryota</taxon>
        <taxon>Viridiplantae</taxon>
        <taxon>Streptophyta</taxon>
        <taxon>Embryophyta</taxon>
        <taxon>Tracheophyta</taxon>
        <taxon>Spermatophyta</taxon>
        <taxon>Magnoliopsida</taxon>
        <taxon>eudicotyledons</taxon>
        <taxon>Gunneridae</taxon>
        <taxon>Pentapetalae</taxon>
        <taxon>asterids</taxon>
        <taxon>lamiids</taxon>
        <taxon>Lamiales</taxon>
        <taxon>Pedaliaceae</taxon>
        <taxon>Sesamum</taxon>
    </lineage>
</organism>
<feature type="domain" description="DDE Tnp4" evidence="8">
    <location>
        <begin position="91"/>
        <end position="146"/>
    </location>
</feature>
<evidence type="ECO:0008006" key="11">
    <source>
        <dbReference type="Google" id="ProtNLM"/>
    </source>
</evidence>
<dbReference type="PANTHER" id="PTHR22930:SF293">
    <property type="entry name" value="PROTEIN ALP1-LIKE"/>
    <property type="match status" value="1"/>
</dbReference>
<comment type="caution">
    <text evidence="10">The sequence shown here is derived from an EMBL/GenBank/DDBJ whole genome shotgun (WGS) entry which is preliminary data.</text>
</comment>
<dbReference type="GO" id="GO:0005634">
    <property type="term" value="C:nucleus"/>
    <property type="evidence" value="ECO:0007669"/>
    <property type="project" value="UniProtKB-SubCell"/>
</dbReference>
<evidence type="ECO:0000256" key="4">
    <source>
        <dbReference type="ARBA" id="ARBA00022722"/>
    </source>
</evidence>
<dbReference type="InterPro" id="IPR027806">
    <property type="entry name" value="HARBI1_dom"/>
</dbReference>
<accession>A0AAW2K9K3</accession>
<dbReference type="AlphaFoldDB" id="A0AAW2K9K3"/>
<proteinExistence type="inferred from homology"/>
<dbReference type="GO" id="GO:0046872">
    <property type="term" value="F:metal ion binding"/>
    <property type="evidence" value="ECO:0007669"/>
    <property type="project" value="UniProtKB-KW"/>
</dbReference>
<keyword evidence="7" id="KW-0539">Nucleus</keyword>
<comment type="similarity">
    <text evidence="3">Belongs to the HARBI1 family.</text>
</comment>
<dbReference type="Pfam" id="PF26138">
    <property type="entry name" value="DUF8040"/>
    <property type="match status" value="1"/>
</dbReference>
<reference evidence="10" key="1">
    <citation type="submission" date="2020-06" db="EMBL/GenBank/DDBJ databases">
        <authorList>
            <person name="Li T."/>
            <person name="Hu X."/>
            <person name="Zhang T."/>
            <person name="Song X."/>
            <person name="Zhang H."/>
            <person name="Dai N."/>
            <person name="Sheng W."/>
            <person name="Hou X."/>
            <person name="Wei L."/>
        </authorList>
    </citation>
    <scope>NUCLEOTIDE SEQUENCE</scope>
    <source>
        <strain evidence="10">G02</strain>
        <tissue evidence="10">Leaf</tissue>
    </source>
</reference>
<evidence type="ECO:0000259" key="8">
    <source>
        <dbReference type="Pfam" id="PF13359"/>
    </source>
</evidence>
<comment type="subcellular location">
    <subcellularLocation>
        <location evidence="2">Nucleus</location>
    </subcellularLocation>
</comment>
<evidence type="ECO:0000256" key="1">
    <source>
        <dbReference type="ARBA" id="ARBA00001968"/>
    </source>
</evidence>
<protein>
    <recommendedName>
        <fullName evidence="11">DDE Tnp4 domain-containing protein</fullName>
    </recommendedName>
</protein>
<dbReference type="InterPro" id="IPR045249">
    <property type="entry name" value="HARBI1-like"/>
</dbReference>
<name>A0AAW2K9K3_SESRA</name>
<evidence type="ECO:0000256" key="3">
    <source>
        <dbReference type="ARBA" id="ARBA00006958"/>
    </source>
</evidence>
<evidence type="ECO:0000256" key="6">
    <source>
        <dbReference type="ARBA" id="ARBA00022801"/>
    </source>
</evidence>
<keyword evidence="5" id="KW-0479">Metal-binding</keyword>
<dbReference type="GO" id="GO:0004518">
    <property type="term" value="F:nuclease activity"/>
    <property type="evidence" value="ECO:0007669"/>
    <property type="project" value="UniProtKB-KW"/>
</dbReference>
<dbReference type="GO" id="GO:0016787">
    <property type="term" value="F:hydrolase activity"/>
    <property type="evidence" value="ECO:0007669"/>
    <property type="project" value="UniProtKB-KW"/>
</dbReference>
<evidence type="ECO:0000313" key="10">
    <source>
        <dbReference type="EMBL" id="KAL0303054.1"/>
    </source>
</evidence>
<dbReference type="InterPro" id="IPR058353">
    <property type="entry name" value="DUF8040"/>
</dbReference>
<evidence type="ECO:0000256" key="7">
    <source>
        <dbReference type="ARBA" id="ARBA00023242"/>
    </source>
</evidence>
<dbReference type="EMBL" id="JACGWJ010000029">
    <property type="protein sequence ID" value="KAL0303054.1"/>
    <property type="molecule type" value="Genomic_DNA"/>
</dbReference>
<feature type="domain" description="DUF8040" evidence="9">
    <location>
        <begin position="13"/>
        <end position="85"/>
    </location>
</feature>
<dbReference type="Pfam" id="PF13359">
    <property type="entry name" value="DDE_Tnp_4"/>
    <property type="match status" value="1"/>
</dbReference>
<evidence type="ECO:0000259" key="9">
    <source>
        <dbReference type="Pfam" id="PF26138"/>
    </source>
</evidence>
<keyword evidence="4" id="KW-0540">Nuclease</keyword>
<keyword evidence="6" id="KW-0378">Hydrolase</keyword>
<evidence type="ECO:0000256" key="2">
    <source>
        <dbReference type="ARBA" id="ARBA00004123"/>
    </source>
</evidence>
<sequence>MKIRIPDQIKHLRQITEISDVKCVNNLRMSRNAFGRLCQILETSAGLRATRHLNVAEQVAIFLSVLAHHKKNCVVKHDFTRSSRTGCLGALDGTHVEVWVSDAEKGRYRNRKGQTSINVLGIFNTKGMFTYVLSGWEGSAADGRVLCDAISRPTSLKVLTDGEYSEALVLLSGRAKSDDPFDTELPEHPNDLSAMELEFVSSIETSTAWSAWCEELATNMFGEWLRH</sequence>
<dbReference type="PANTHER" id="PTHR22930">
    <property type="match status" value="1"/>
</dbReference>
<reference evidence="10" key="2">
    <citation type="journal article" date="2024" name="Plant">
        <title>Genomic evolution and insights into agronomic trait innovations of Sesamum species.</title>
        <authorList>
            <person name="Miao H."/>
            <person name="Wang L."/>
            <person name="Qu L."/>
            <person name="Liu H."/>
            <person name="Sun Y."/>
            <person name="Le M."/>
            <person name="Wang Q."/>
            <person name="Wei S."/>
            <person name="Zheng Y."/>
            <person name="Lin W."/>
            <person name="Duan Y."/>
            <person name="Cao H."/>
            <person name="Xiong S."/>
            <person name="Wang X."/>
            <person name="Wei L."/>
            <person name="Li C."/>
            <person name="Ma Q."/>
            <person name="Ju M."/>
            <person name="Zhao R."/>
            <person name="Li G."/>
            <person name="Mu C."/>
            <person name="Tian Q."/>
            <person name="Mei H."/>
            <person name="Zhang T."/>
            <person name="Gao T."/>
            <person name="Zhang H."/>
        </authorList>
    </citation>
    <scope>NUCLEOTIDE SEQUENCE</scope>
    <source>
        <strain evidence="10">G02</strain>
    </source>
</reference>